<comment type="caution">
    <text evidence="6">The sequence shown here is derived from an EMBL/GenBank/DDBJ whole genome shotgun (WGS) entry which is preliminary data.</text>
</comment>
<dbReference type="RefSeq" id="WP_245929789.1">
    <property type="nucleotide sequence ID" value="NZ_PVZC01000001.1"/>
</dbReference>
<dbReference type="InterPro" id="IPR036116">
    <property type="entry name" value="FN3_sf"/>
</dbReference>
<evidence type="ECO:0000313" key="7">
    <source>
        <dbReference type="Proteomes" id="UP000237846"/>
    </source>
</evidence>
<evidence type="ECO:0000256" key="4">
    <source>
        <dbReference type="SAM" id="Phobius"/>
    </source>
</evidence>
<dbReference type="PANTHER" id="PTHR30383">
    <property type="entry name" value="THIOESTERASE 1/PROTEASE 1/LYSOPHOSPHOLIPASE L1"/>
    <property type="match status" value="1"/>
</dbReference>
<dbReference type="InterPro" id="IPR051532">
    <property type="entry name" value="Ester_Hydrolysis_Enzymes"/>
</dbReference>
<gene>
    <name evidence="6" type="ORF">CLV72_101160</name>
</gene>
<feature type="region of interest" description="Disordered" evidence="3">
    <location>
        <begin position="1"/>
        <end position="33"/>
    </location>
</feature>
<evidence type="ECO:0000256" key="1">
    <source>
        <dbReference type="ARBA" id="ARBA00023295"/>
    </source>
</evidence>
<name>A0A2T0QCD3_9ACTN</name>
<dbReference type="PANTHER" id="PTHR30383:SF2">
    <property type="entry name" value="CELLULOSE-BINDING PROTEIN"/>
    <property type="match status" value="1"/>
</dbReference>
<evidence type="ECO:0000259" key="5">
    <source>
        <dbReference type="PROSITE" id="PS50853"/>
    </source>
</evidence>
<proteinExistence type="predicted"/>
<dbReference type="PROSITE" id="PS50853">
    <property type="entry name" value="FN3"/>
    <property type="match status" value="1"/>
</dbReference>
<dbReference type="Gene3D" id="3.40.50.1110">
    <property type="entry name" value="SGNH hydrolase"/>
    <property type="match status" value="1"/>
</dbReference>
<dbReference type="GO" id="GO:0000272">
    <property type="term" value="P:polysaccharide catabolic process"/>
    <property type="evidence" value="ECO:0007669"/>
    <property type="project" value="UniProtKB-KW"/>
</dbReference>
<evidence type="ECO:0000256" key="3">
    <source>
        <dbReference type="SAM" id="MobiDB-lite"/>
    </source>
</evidence>
<dbReference type="CDD" id="cd00063">
    <property type="entry name" value="FN3"/>
    <property type="match status" value="1"/>
</dbReference>
<dbReference type="Proteomes" id="UP000237846">
    <property type="component" value="Unassembled WGS sequence"/>
</dbReference>
<keyword evidence="6" id="KW-0378">Hydrolase</keyword>
<evidence type="ECO:0000256" key="2">
    <source>
        <dbReference type="ARBA" id="ARBA00023326"/>
    </source>
</evidence>
<dbReference type="SUPFAM" id="SSF49265">
    <property type="entry name" value="Fibronectin type III"/>
    <property type="match status" value="1"/>
</dbReference>
<feature type="compositionally biased region" description="Basic and acidic residues" evidence="3">
    <location>
        <begin position="1"/>
        <end position="10"/>
    </location>
</feature>
<sequence>MDQEADEPRGGRRARPPLPWRRPAAGAAEGRRPGFRPGLLGLAAITGATALVATVVLQGVFGNVRTGEPDGPAASGPLPEVTVGPPSGEARIMIVGDSLSQGSNGDFTWRYRLWQHLRSEPVDVPVDLVGSRADVFDHVGQRLGADAYADPEFDTDHASRWGASAAALADEVAAEVAESEPDYLLVLAGLNDIVHGATGAQTLDHVADLVAGARVPGGPLRVVLGELLPIGGTPMDERVNAEVAAFNQGLPALAAELTGADSPVVVARTAEGYAPATDAWDGVHPNARGEVRIAAAFADALASGTLGLGEPYPRPLPEVPLGIPWAPTVTAEAREGGAELRWREVTGATGYQVWQRRVAPNPEEFARVPDEAVSGTTARITGLLDGADYEFAVAPLKGNTPGARSEPVAVRPVPPELPAPENLRYTAGTGELSWSAVPAATHYGVWRRPLDTEGDCPPPEEPDSCWQPVSIVRDAVSVRLGPADAGHEFAVRAHADYHAGAVSEPVAVEAEPEPDASE</sequence>
<dbReference type="Pfam" id="PF13472">
    <property type="entry name" value="Lipase_GDSL_2"/>
    <property type="match status" value="1"/>
</dbReference>
<dbReference type="GO" id="GO:0016798">
    <property type="term" value="F:hydrolase activity, acting on glycosyl bonds"/>
    <property type="evidence" value="ECO:0007669"/>
    <property type="project" value="UniProtKB-KW"/>
</dbReference>
<dbReference type="InterPro" id="IPR013783">
    <property type="entry name" value="Ig-like_fold"/>
</dbReference>
<dbReference type="Gene3D" id="2.60.40.10">
    <property type="entry name" value="Immunoglobulins"/>
    <property type="match status" value="1"/>
</dbReference>
<organism evidence="6 7">
    <name type="scientific">Allonocardiopsis opalescens</name>
    <dbReference type="NCBI Taxonomy" id="1144618"/>
    <lineage>
        <taxon>Bacteria</taxon>
        <taxon>Bacillati</taxon>
        <taxon>Actinomycetota</taxon>
        <taxon>Actinomycetes</taxon>
        <taxon>Streptosporangiales</taxon>
        <taxon>Allonocardiopsis</taxon>
    </lineage>
</organism>
<dbReference type="GO" id="GO:0004622">
    <property type="term" value="F:phosphatidylcholine lysophospholipase activity"/>
    <property type="evidence" value="ECO:0007669"/>
    <property type="project" value="TreeGrafter"/>
</dbReference>
<keyword evidence="2" id="KW-0119">Carbohydrate metabolism</keyword>
<keyword evidence="2" id="KW-0624">Polysaccharide degradation</keyword>
<dbReference type="InterPro" id="IPR013830">
    <property type="entry name" value="SGNH_hydro"/>
</dbReference>
<keyword evidence="1" id="KW-0326">Glycosidase</keyword>
<dbReference type="InterPro" id="IPR036514">
    <property type="entry name" value="SGNH_hydro_sf"/>
</dbReference>
<keyword evidence="4" id="KW-0812">Transmembrane</keyword>
<feature type="domain" description="Fibronectin type-III" evidence="5">
    <location>
        <begin position="323"/>
        <end position="416"/>
    </location>
</feature>
<accession>A0A2T0QCD3</accession>
<reference evidence="6 7" key="1">
    <citation type="submission" date="2018-03" db="EMBL/GenBank/DDBJ databases">
        <title>Genomic Encyclopedia of Archaeal and Bacterial Type Strains, Phase II (KMG-II): from individual species to whole genera.</title>
        <authorList>
            <person name="Goeker M."/>
        </authorList>
    </citation>
    <scope>NUCLEOTIDE SEQUENCE [LARGE SCALE GENOMIC DNA]</scope>
    <source>
        <strain evidence="6 7">DSM 45601</strain>
    </source>
</reference>
<protein>
    <submittedName>
        <fullName evidence="6">GDSL-like lipase/acylhydrolase family protein</fullName>
    </submittedName>
</protein>
<keyword evidence="4" id="KW-0472">Membrane</keyword>
<evidence type="ECO:0000313" key="6">
    <source>
        <dbReference type="EMBL" id="PRY01577.1"/>
    </source>
</evidence>
<dbReference type="SUPFAM" id="SSF52266">
    <property type="entry name" value="SGNH hydrolase"/>
    <property type="match status" value="1"/>
</dbReference>
<dbReference type="InterPro" id="IPR003961">
    <property type="entry name" value="FN3_dom"/>
</dbReference>
<feature type="transmembrane region" description="Helical" evidence="4">
    <location>
        <begin position="39"/>
        <end position="61"/>
    </location>
</feature>
<keyword evidence="4" id="KW-1133">Transmembrane helix</keyword>
<dbReference type="EMBL" id="PVZC01000001">
    <property type="protein sequence ID" value="PRY01577.1"/>
    <property type="molecule type" value="Genomic_DNA"/>
</dbReference>
<dbReference type="AlphaFoldDB" id="A0A2T0QCD3"/>
<keyword evidence="7" id="KW-1185">Reference proteome</keyword>
<dbReference type="SMART" id="SM00060">
    <property type="entry name" value="FN3"/>
    <property type="match status" value="2"/>
</dbReference>